<dbReference type="Proteomes" id="UP000254235">
    <property type="component" value="Unassembled WGS sequence"/>
</dbReference>
<name>A0A379F3L7_9BACT</name>
<evidence type="ECO:0000256" key="1">
    <source>
        <dbReference type="SAM" id="SignalP"/>
    </source>
</evidence>
<protein>
    <recommendedName>
        <fullName evidence="4">Lipocalin-like domain-containing protein</fullName>
    </recommendedName>
</protein>
<evidence type="ECO:0000313" key="2">
    <source>
        <dbReference type="EMBL" id="SUC13211.1"/>
    </source>
</evidence>
<organism evidence="2 3">
    <name type="scientific">Prevotella pallens</name>
    <dbReference type="NCBI Taxonomy" id="60133"/>
    <lineage>
        <taxon>Bacteria</taxon>
        <taxon>Pseudomonadati</taxon>
        <taxon>Bacteroidota</taxon>
        <taxon>Bacteroidia</taxon>
        <taxon>Bacteroidales</taxon>
        <taxon>Prevotellaceae</taxon>
        <taxon>Prevotella</taxon>
    </lineage>
</organism>
<feature type="signal peptide" evidence="1">
    <location>
        <begin position="1"/>
        <end position="20"/>
    </location>
</feature>
<dbReference type="AlphaFoldDB" id="A0A379F3L7"/>
<feature type="chain" id="PRO_5017077568" description="Lipocalin-like domain-containing protein" evidence="1">
    <location>
        <begin position="21"/>
        <end position="226"/>
    </location>
</feature>
<dbReference type="OrthoDB" id="1073043at2"/>
<reference evidence="2 3" key="1">
    <citation type="submission" date="2018-06" db="EMBL/GenBank/DDBJ databases">
        <authorList>
            <consortium name="Pathogen Informatics"/>
            <person name="Doyle S."/>
        </authorList>
    </citation>
    <scope>NUCLEOTIDE SEQUENCE [LARGE SCALE GENOMIC DNA]</scope>
    <source>
        <strain evidence="2 3">NCTC13043</strain>
    </source>
</reference>
<dbReference type="EMBL" id="UGTP01000001">
    <property type="protein sequence ID" value="SUC13211.1"/>
    <property type="molecule type" value="Genomic_DNA"/>
</dbReference>
<sequence>MKKILLVAAVLFSISMGAMAQSAKSALQFVDDKGKVIPDGSVFEVTELVTQEGIEEGSIEYLLKPNLSVKNLKGKNTVGLKLDLKNMPFGKFGCCFGTCIMPFENPDIHMSAVKDMKANDVEGLESEWILEKADAPVTWEATITAGFCKLVETSPGVQETKMTEAGPSVKVKFIYTPTGIASVKDGNATVTEVERYNVQGQKISKPCKGINIIKLSNGKTVKKLIP</sequence>
<keyword evidence="1" id="KW-0732">Signal</keyword>
<dbReference type="GeneID" id="78571491"/>
<gene>
    <name evidence="2" type="ORF">NCTC13043_01837</name>
</gene>
<evidence type="ECO:0008006" key="4">
    <source>
        <dbReference type="Google" id="ProtNLM"/>
    </source>
</evidence>
<evidence type="ECO:0000313" key="3">
    <source>
        <dbReference type="Proteomes" id="UP000254235"/>
    </source>
</evidence>
<accession>A0A379F3L7</accession>
<proteinExistence type="predicted"/>
<dbReference type="RefSeq" id="WP_115083757.1">
    <property type="nucleotide sequence ID" value="NZ_JABZTV010000005.1"/>
</dbReference>